<dbReference type="Proteomes" id="UP001552594">
    <property type="component" value="Unassembled WGS sequence"/>
</dbReference>
<dbReference type="PANTHER" id="PTHR46825">
    <property type="entry name" value="D-ALANYL-D-ALANINE-CARBOXYPEPTIDASE/ENDOPEPTIDASE AMPH"/>
    <property type="match status" value="1"/>
</dbReference>
<evidence type="ECO:0000313" key="3">
    <source>
        <dbReference type="EMBL" id="MEV5508168.1"/>
    </source>
</evidence>
<keyword evidence="3" id="KW-0378">Hydrolase</keyword>
<dbReference type="InterPro" id="IPR001466">
    <property type="entry name" value="Beta-lactam-related"/>
</dbReference>
<feature type="signal peptide" evidence="1">
    <location>
        <begin position="1"/>
        <end position="39"/>
    </location>
</feature>
<keyword evidence="4" id="KW-1185">Reference proteome</keyword>
<dbReference type="GO" id="GO:0016787">
    <property type="term" value="F:hydrolase activity"/>
    <property type="evidence" value="ECO:0007669"/>
    <property type="project" value="UniProtKB-KW"/>
</dbReference>
<dbReference type="Gene3D" id="3.40.710.10">
    <property type="entry name" value="DD-peptidase/beta-lactamase superfamily"/>
    <property type="match status" value="1"/>
</dbReference>
<gene>
    <name evidence="3" type="ORF">AB0L16_17055</name>
</gene>
<sequence length="411" mass="44162">MPTFLPNSPKSPNSRPGRRICLAATVAALLLAVTGPVSAAAPAPVPHSTGSCGTHQEVRRALRALTDRDRIAGAGVLVTDSNPGAPCGHWAEAAGAADLRTGRRMNTADRLRIGSVTKTFTATVVLQLVAEHRLSLDDTVDRHLPGLIRQHGHDGRRITVRQLLQHTSALPDYLEAPEWEHPERLRYRHFEPRDLVARALELPRPRGSWHYATTNYLVLGLIVRQVTGRTPEAEINRRIIAPLGLRDTYWPGDTTSIQGPHSHSYFTSGDGHRVDGTDWNTTFGGVGGALVSTPADLTRFATALFGGRLLPPAQLAQMRRTVAADPDRLWPGARYGLGLIASPLSCGGMWWGHAGTVPGGHRALIAVGPGGRSVAAALNETPATLQAEQDFLDVIDKSLCEGSAYERATTA</sequence>
<comment type="caution">
    <text evidence="3">The sequence shown here is derived from an EMBL/GenBank/DDBJ whole genome shotgun (WGS) entry which is preliminary data.</text>
</comment>
<dbReference type="RefSeq" id="WP_109280583.1">
    <property type="nucleotide sequence ID" value="NZ_JBFAUK010000012.1"/>
</dbReference>
<dbReference type="InterPro" id="IPR050491">
    <property type="entry name" value="AmpC-like"/>
</dbReference>
<feature type="domain" description="Beta-lactamase-related" evidence="2">
    <location>
        <begin position="58"/>
        <end position="378"/>
    </location>
</feature>
<proteinExistence type="predicted"/>
<feature type="chain" id="PRO_5046043466" evidence="1">
    <location>
        <begin position="40"/>
        <end position="411"/>
    </location>
</feature>
<dbReference type="EMBL" id="JBFAUK010000012">
    <property type="protein sequence ID" value="MEV5508168.1"/>
    <property type="molecule type" value="Genomic_DNA"/>
</dbReference>
<reference evidence="3 4" key="1">
    <citation type="submission" date="2024-06" db="EMBL/GenBank/DDBJ databases">
        <title>The Natural Products Discovery Center: Release of the First 8490 Sequenced Strains for Exploring Actinobacteria Biosynthetic Diversity.</title>
        <authorList>
            <person name="Kalkreuter E."/>
            <person name="Kautsar S.A."/>
            <person name="Yang D."/>
            <person name="Bader C.D."/>
            <person name="Teijaro C.N."/>
            <person name="Fluegel L."/>
            <person name="Davis C.M."/>
            <person name="Simpson J.R."/>
            <person name="Lauterbach L."/>
            <person name="Steele A.D."/>
            <person name="Gui C."/>
            <person name="Meng S."/>
            <person name="Li G."/>
            <person name="Viehrig K."/>
            <person name="Ye F."/>
            <person name="Su P."/>
            <person name="Kiefer A.F."/>
            <person name="Nichols A."/>
            <person name="Cepeda A.J."/>
            <person name="Yan W."/>
            <person name="Fan B."/>
            <person name="Jiang Y."/>
            <person name="Adhikari A."/>
            <person name="Zheng C.-J."/>
            <person name="Schuster L."/>
            <person name="Cowan T.M."/>
            <person name="Smanski M.J."/>
            <person name="Chevrette M.G."/>
            <person name="De Carvalho L.P.S."/>
            <person name="Shen B."/>
        </authorList>
    </citation>
    <scope>NUCLEOTIDE SEQUENCE [LARGE SCALE GENOMIC DNA]</scope>
    <source>
        <strain evidence="3 4">NPDC052347</strain>
    </source>
</reference>
<keyword evidence="1" id="KW-0732">Signal</keyword>
<dbReference type="Pfam" id="PF00144">
    <property type="entry name" value="Beta-lactamase"/>
    <property type="match status" value="1"/>
</dbReference>
<evidence type="ECO:0000256" key="1">
    <source>
        <dbReference type="SAM" id="SignalP"/>
    </source>
</evidence>
<accession>A0ABV3JZ46</accession>
<dbReference type="SUPFAM" id="SSF56601">
    <property type="entry name" value="beta-lactamase/transpeptidase-like"/>
    <property type="match status" value="1"/>
</dbReference>
<dbReference type="PANTHER" id="PTHR46825:SF7">
    <property type="entry name" value="D-ALANYL-D-ALANINE CARBOXYPEPTIDASE"/>
    <property type="match status" value="1"/>
</dbReference>
<dbReference type="InterPro" id="IPR012338">
    <property type="entry name" value="Beta-lactam/transpept-like"/>
</dbReference>
<evidence type="ECO:0000259" key="2">
    <source>
        <dbReference type="Pfam" id="PF00144"/>
    </source>
</evidence>
<dbReference type="EC" id="3.1.1.103" evidence="3"/>
<protein>
    <submittedName>
        <fullName evidence="3">Serine hydrolase domain-containing protein</fullName>
        <ecNumber evidence="3">3.1.1.103</ecNumber>
    </submittedName>
</protein>
<name>A0ABV3JZ46_STRON</name>
<organism evidence="3 4">
    <name type="scientific">Streptomyces orinoci</name>
    <name type="common">Streptoverticillium orinoci</name>
    <dbReference type="NCBI Taxonomy" id="67339"/>
    <lineage>
        <taxon>Bacteria</taxon>
        <taxon>Bacillati</taxon>
        <taxon>Actinomycetota</taxon>
        <taxon>Actinomycetes</taxon>
        <taxon>Kitasatosporales</taxon>
        <taxon>Streptomycetaceae</taxon>
        <taxon>Streptomyces</taxon>
    </lineage>
</organism>
<evidence type="ECO:0000313" key="4">
    <source>
        <dbReference type="Proteomes" id="UP001552594"/>
    </source>
</evidence>